<keyword evidence="1" id="KW-0472">Membrane</keyword>
<feature type="transmembrane region" description="Helical" evidence="1">
    <location>
        <begin position="46"/>
        <end position="64"/>
    </location>
</feature>
<accession>D5CS71</accession>
<proteinExistence type="predicted"/>
<organism evidence="2 3">
    <name type="scientific">Sideroxydans lithotrophicus (strain ES-1)</name>
    <dbReference type="NCBI Taxonomy" id="580332"/>
    <lineage>
        <taxon>Bacteria</taxon>
        <taxon>Pseudomonadati</taxon>
        <taxon>Pseudomonadota</taxon>
        <taxon>Betaproteobacteria</taxon>
        <taxon>Nitrosomonadales</taxon>
        <taxon>Gallionellaceae</taxon>
        <taxon>Sideroxydans</taxon>
    </lineage>
</organism>
<name>D5CS71_SIDLE</name>
<dbReference type="AlphaFoldDB" id="D5CS71"/>
<evidence type="ECO:0000313" key="2">
    <source>
        <dbReference type="EMBL" id="ADE11807.1"/>
    </source>
</evidence>
<dbReference type="KEGG" id="slt:Slit_1574"/>
<evidence type="ECO:0000256" key="1">
    <source>
        <dbReference type="SAM" id="Phobius"/>
    </source>
</evidence>
<dbReference type="RefSeq" id="WP_013029705.1">
    <property type="nucleotide sequence ID" value="NC_013959.1"/>
</dbReference>
<gene>
    <name evidence="2" type="ordered locus">Slit_1574</name>
</gene>
<dbReference type="EMBL" id="CP001965">
    <property type="protein sequence ID" value="ADE11807.1"/>
    <property type="molecule type" value="Genomic_DNA"/>
</dbReference>
<feature type="transmembrane region" description="Helical" evidence="1">
    <location>
        <begin position="7"/>
        <end position="40"/>
    </location>
</feature>
<keyword evidence="1" id="KW-0812">Transmembrane</keyword>
<protein>
    <submittedName>
        <fullName evidence="2">Uncharacterized protein</fullName>
    </submittedName>
</protein>
<keyword evidence="1" id="KW-1133">Transmembrane helix</keyword>
<dbReference type="HOGENOM" id="CLU_116732_0_0_4"/>
<sequence length="141" mass="15410" precursor="true">MEIYIYWFLLALVLIGLEMATGTFYLLMVAVAMAAGGLAALLGASMAWQLTLSALMVMAGTIFLRRWKSTQTSEASSTNLDIGQPVRVIKWNDNGSARVFYRGAEWDAELETAGILQSETLYIAAVRGSGLILTNRKSQQP</sequence>
<dbReference type="OrthoDB" id="5654021at2"/>
<dbReference type="STRING" id="580332.Slit_1574"/>
<dbReference type="eggNOG" id="COG1585">
    <property type="taxonomic scope" value="Bacteria"/>
</dbReference>
<keyword evidence="3" id="KW-1185">Reference proteome</keyword>
<dbReference type="Proteomes" id="UP000001625">
    <property type="component" value="Chromosome"/>
</dbReference>
<reference evidence="2 3" key="1">
    <citation type="submission" date="2010-03" db="EMBL/GenBank/DDBJ databases">
        <title>Complete sequence of Sideroxydans lithotrophicus ES-1.</title>
        <authorList>
            <consortium name="US DOE Joint Genome Institute"/>
            <person name="Lucas S."/>
            <person name="Copeland A."/>
            <person name="Lapidus A."/>
            <person name="Cheng J.-F."/>
            <person name="Bruce D."/>
            <person name="Goodwin L."/>
            <person name="Pitluck S."/>
            <person name="Munk A.C."/>
            <person name="Detter J.C."/>
            <person name="Han C."/>
            <person name="Tapia R."/>
            <person name="Larimer F."/>
            <person name="Land M."/>
            <person name="Hauser L."/>
            <person name="Kyrpides N."/>
            <person name="Ivanova N."/>
            <person name="Emerson D."/>
            <person name="Woyke T."/>
        </authorList>
    </citation>
    <scope>NUCLEOTIDE SEQUENCE [LARGE SCALE GENOMIC DNA]</scope>
    <source>
        <strain evidence="2 3">ES-1</strain>
    </source>
</reference>
<evidence type="ECO:0000313" key="3">
    <source>
        <dbReference type="Proteomes" id="UP000001625"/>
    </source>
</evidence>